<dbReference type="PANTHER" id="PTHR22683:SF1">
    <property type="entry name" value="TYPE VII SECRETION SYSTEM PROTEIN ESSC"/>
    <property type="match status" value="1"/>
</dbReference>
<evidence type="ECO:0000313" key="8">
    <source>
        <dbReference type="Proteomes" id="UP000275395"/>
    </source>
</evidence>
<feature type="compositionally biased region" description="Basic residues" evidence="4">
    <location>
        <begin position="1054"/>
        <end position="1064"/>
    </location>
</feature>
<feature type="region of interest" description="Disordered" evidence="4">
    <location>
        <begin position="666"/>
        <end position="691"/>
    </location>
</feature>
<dbReference type="CDD" id="cd01127">
    <property type="entry name" value="TrwB_TraG_TraD_VirD4"/>
    <property type="match status" value="1"/>
</dbReference>
<comment type="caution">
    <text evidence="7">The sequence shown here is derived from an EMBL/GenBank/DDBJ whole genome shotgun (WGS) entry which is preliminary data.</text>
</comment>
<evidence type="ECO:0000256" key="1">
    <source>
        <dbReference type="ARBA" id="ARBA00022741"/>
    </source>
</evidence>
<dbReference type="Proteomes" id="UP000275395">
    <property type="component" value="Unassembled WGS sequence"/>
</dbReference>
<feature type="region of interest" description="Disordered" evidence="4">
    <location>
        <begin position="1"/>
        <end position="44"/>
    </location>
</feature>
<dbReference type="InterPro" id="IPR027417">
    <property type="entry name" value="P-loop_NTPase"/>
</dbReference>
<dbReference type="SUPFAM" id="SSF52540">
    <property type="entry name" value="P-loop containing nucleoside triphosphate hydrolases"/>
    <property type="match status" value="1"/>
</dbReference>
<dbReference type="Gene3D" id="3.40.50.300">
    <property type="entry name" value="P-loop containing nucleotide triphosphate hydrolases"/>
    <property type="match status" value="1"/>
</dbReference>
<evidence type="ECO:0000313" key="7">
    <source>
        <dbReference type="EMBL" id="RLP70375.1"/>
    </source>
</evidence>
<feature type="transmembrane region" description="Helical" evidence="5">
    <location>
        <begin position="54"/>
        <end position="80"/>
    </location>
</feature>
<organism evidence="7 8">
    <name type="scientific">Mycetocola reblochoni</name>
    <dbReference type="NCBI Taxonomy" id="331618"/>
    <lineage>
        <taxon>Bacteria</taxon>
        <taxon>Bacillati</taxon>
        <taxon>Actinomycetota</taxon>
        <taxon>Actinomycetes</taxon>
        <taxon>Micrococcales</taxon>
        <taxon>Microbacteriaceae</taxon>
        <taxon>Mycetocola</taxon>
    </lineage>
</organism>
<feature type="compositionally biased region" description="Basic and acidic residues" evidence="4">
    <location>
        <begin position="1095"/>
        <end position="1109"/>
    </location>
</feature>
<name>A0A3L6ZRX5_9MICO</name>
<dbReference type="GO" id="GO:0005524">
    <property type="term" value="F:ATP binding"/>
    <property type="evidence" value="ECO:0007669"/>
    <property type="project" value="UniProtKB-UniRule"/>
</dbReference>
<sequence>MIRADVRTRPARHGERSDPFSARPAQPSSSEPGAERQAQPDPARGAARFRVRSMLVSAAIGPVMFAVTGSPVSLLLSVLAPAGMLASALDQRALGRERPRRGQQRPRDSHGDGAPPSLPPRERRADAGWGTEWDGVCRAIPVGMEKREPIEVHRRAPRAANHGRVLLGSSSRSRATARGQRSVLLPLPSVVAIRAPRAVADGVARAVIAGAFRLVHPSLLAVEDAGGCTRGVRSYRGRRAASADGVVVSVVEARALGAGPPTPAHDGAERARSLRIVICAVGEPIPPGTTHVLELSRGGEWRTRVEETVPDGIPAALGRDRTPASSLPDRSCRIDLVSAGELAVMARELGERAARWGASEDDADQSPSEIAGSMLDGSPTGGTPGEHSAYDGTTLVGSVGRADGAAVEVDLVRDGPHALVVGTTGSGKSVLITTWLLGMAVRHSPDRLTFAVVDFKGGTGLGDLAGLPHCRGFVSDLSATDLSRVARALSSELAERERRCALAGVRDVTELASGERPARLIVVVDEFVAAVEASPVFERVLGDLAARGRSLGIHVIVSTQNLGGAVRSRIQNNCALRMCLTVLDGAESLAVVGVRGAERLDTVGSFLCARGGSTQRVRGGAPTMAQRSEAMARAAHVGARAASDPLWLDPLPARVTHADLARLAESGGGSHDVERQRGPAGVRSVPGPARSVLGMSEEHDARRRSLATFDPQRDGTLLVVGVAGSGRTAVLRQLDDGRPGTVFLDAARTPEEAWDVLAWADHAIAEQEALPRRLLMDDVDTLLSRLGASEQQLFIERLIRVAAAAPARGTVVAVSSRRSGGPLVGLDAVSTRLRLGVTVVEPGRAGSHDADGSGEGDLPRGRGVWRGRPVQCTDPGAPPARRHCFTPSGRHAAAALDGCEGTVQVVLKDPDRWPDPELVAEMRARGWAVIGVEDALRGRRAHADVLLCDSELRSEFPLLNGGTVRPPYTVNRCLWVVPRGGPVRRIVVSAVERDRLRRPHRADDDPAAEDIEPELAADGVDVARGDRAGTGQEGQPGDRRAAQAAVQHLQRDRRAVRRAHHHHALRAELRENAQPVDDDGVRPPDPVDGPAVAHHGVDQDPRVAVEGER</sequence>
<protein>
    <recommendedName>
        <fullName evidence="6">FtsK domain-containing protein</fullName>
    </recommendedName>
</protein>
<evidence type="ECO:0000259" key="6">
    <source>
        <dbReference type="PROSITE" id="PS50901"/>
    </source>
</evidence>
<feature type="binding site" evidence="3">
    <location>
        <begin position="422"/>
        <end position="429"/>
    </location>
    <ligand>
        <name>ATP</name>
        <dbReference type="ChEBI" id="CHEBI:30616"/>
    </ligand>
</feature>
<dbReference type="GO" id="GO:0003677">
    <property type="term" value="F:DNA binding"/>
    <property type="evidence" value="ECO:0007669"/>
    <property type="project" value="InterPro"/>
</dbReference>
<proteinExistence type="predicted"/>
<feature type="region of interest" description="Disordered" evidence="4">
    <location>
        <begin position="355"/>
        <end position="389"/>
    </location>
</feature>
<reference evidence="7 8" key="1">
    <citation type="submission" date="2018-10" db="EMBL/GenBank/DDBJ databases">
        <authorList>
            <person name="Li J."/>
        </authorList>
    </citation>
    <scope>NUCLEOTIDE SEQUENCE [LARGE SCALE GENOMIC DNA]</scope>
    <source>
        <strain evidence="7 8">JCM 30549</strain>
    </source>
</reference>
<accession>A0A3L6ZRX5</accession>
<dbReference type="Pfam" id="PF01580">
    <property type="entry name" value="FtsK_SpoIIIE"/>
    <property type="match status" value="1"/>
</dbReference>
<dbReference type="InterPro" id="IPR050206">
    <property type="entry name" value="FtsK/SpoIIIE/SftA"/>
</dbReference>
<dbReference type="SMART" id="SM00382">
    <property type="entry name" value="AAA"/>
    <property type="match status" value="2"/>
</dbReference>
<dbReference type="PANTHER" id="PTHR22683">
    <property type="entry name" value="SPORULATION PROTEIN RELATED"/>
    <property type="match status" value="1"/>
</dbReference>
<keyword evidence="5" id="KW-0472">Membrane</keyword>
<feature type="domain" description="FtsK" evidence="6">
    <location>
        <begin position="404"/>
        <end position="589"/>
    </location>
</feature>
<dbReference type="InterPro" id="IPR003593">
    <property type="entry name" value="AAA+_ATPase"/>
</dbReference>
<evidence type="ECO:0000256" key="4">
    <source>
        <dbReference type="SAM" id="MobiDB-lite"/>
    </source>
</evidence>
<keyword evidence="1 3" id="KW-0547">Nucleotide-binding</keyword>
<evidence type="ECO:0000256" key="3">
    <source>
        <dbReference type="PROSITE-ProRule" id="PRU00289"/>
    </source>
</evidence>
<evidence type="ECO:0000256" key="2">
    <source>
        <dbReference type="ARBA" id="ARBA00022840"/>
    </source>
</evidence>
<feature type="compositionally biased region" description="Acidic residues" evidence="4">
    <location>
        <begin position="1005"/>
        <end position="1015"/>
    </location>
</feature>
<keyword evidence="5" id="KW-1133">Transmembrane helix</keyword>
<feature type="region of interest" description="Disordered" evidence="4">
    <location>
        <begin position="843"/>
        <end position="878"/>
    </location>
</feature>
<dbReference type="CDD" id="cd01120">
    <property type="entry name" value="RecA-like_superfamily"/>
    <property type="match status" value="1"/>
</dbReference>
<feature type="region of interest" description="Disordered" evidence="4">
    <location>
        <begin position="91"/>
        <end position="127"/>
    </location>
</feature>
<keyword evidence="5" id="KW-0812">Transmembrane</keyword>
<feature type="compositionally biased region" description="Basic and acidic residues" evidence="4">
    <location>
        <begin position="1"/>
        <end position="18"/>
    </location>
</feature>
<dbReference type="AlphaFoldDB" id="A0A3L6ZRX5"/>
<feature type="region of interest" description="Disordered" evidence="4">
    <location>
        <begin position="998"/>
        <end position="1109"/>
    </location>
</feature>
<dbReference type="InterPro" id="IPR002543">
    <property type="entry name" value="FtsK_dom"/>
</dbReference>
<dbReference type="PROSITE" id="PS50901">
    <property type="entry name" value="FTSK"/>
    <property type="match status" value="1"/>
</dbReference>
<evidence type="ECO:0000256" key="5">
    <source>
        <dbReference type="SAM" id="Phobius"/>
    </source>
</evidence>
<dbReference type="EMBL" id="RCUW01000002">
    <property type="protein sequence ID" value="RLP70375.1"/>
    <property type="molecule type" value="Genomic_DNA"/>
</dbReference>
<gene>
    <name evidence="7" type="ORF">D9V30_02380</name>
</gene>
<keyword evidence="2 3" id="KW-0067">ATP-binding</keyword>